<evidence type="ECO:0000256" key="3">
    <source>
        <dbReference type="ARBA" id="ARBA00022989"/>
    </source>
</evidence>
<dbReference type="Pfam" id="PF03168">
    <property type="entry name" value="LEA_2"/>
    <property type="match status" value="1"/>
</dbReference>
<keyword evidence="4 6" id="KW-0472">Membrane</keyword>
<dbReference type="Proteomes" id="UP001443914">
    <property type="component" value="Unassembled WGS sequence"/>
</dbReference>
<feature type="transmembrane region" description="Helical" evidence="6">
    <location>
        <begin position="68"/>
        <end position="94"/>
    </location>
</feature>
<feature type="compositionally biased region" description="Basic and acidic residues" evidence="5">
    <location>
        <begin position="1"/>
        <end position="12"/>
    </location>
</feature>
<proteinExistence type="predicted"/>
<organism evidence="8 9">
    <name type="scientific">Saponaria officinalis</name>
    <name type="common">Common soapwort</name>
    <name type="synonym">Lychnis saponaria</name>
    <dbReference type="NCBI Taxonomy" id="3572"/>
    <lineage>
        <taxon>Eukaryota</taxon>
        <taxon>Viridiplantae</taxon>
        <taxon>Streptophyta</taxon>
        <taxon>Embryophyta</taxon>
        <taxon>Tracheophyta</taxon>
        <taxon>Spermatophyta</taxon>
        <taxon>Magnoliopsida</taxon>
        <taxon>eudicotyledons</taxon>
        <taxon>Gunneridae</taxon>
        <taxon>Pentapetalae</taxon>
        <taxon>Caryophyllales</taxon>
        <taxon>Caryophyllaceae</taxon>
        <taxon>Caryophylleae</taxon>
        <taxon>Saponaria</taxon>
    </lineage>
</organism>
<accession>A0AAW1LFN8</accession>
<dbReference type="EMBL" id="JBDFQZ010000004">
    <property type="protein sequence ID" value="KAK9735049.1"/>
    <property type="molecule type" value="Genomic_DNA"/>
</dbReference>
<keyword evidence="9" id="KW-1185">Reference proteome</keyword>
<comment type="subcellular location">
    <subcellularLocation>
        <location evidence="1">Membrane</location>
        <topology evidence="1">Single-pass membrane protein</topology>
    </subcellularLocation>
</comment>
<evidence type="ECO:0000256" key="4">
    <source>
        <dbReference type="ARBA" id="ARBA00023136"/>
    </source>
</evidence>
<dbReference type="AlphaFoldDB" id="A0AAW1LFN8"/>
<dbReference type="GO" id="GO:0098542">
    <property type="term" value="P:defense response to other organism"/>
    <property type="evidence" value="ECO:0007669"/>
    <property type="project" value="InterPro"/>
</dbReference>
<protein>
    <recommendedName>
        <fullName evidence="7">Late embryogenesis abundant protein LEA-2 subgroup domain-containing protein</fullName>
    </recommendedName>
</protein>
<evidence type="ECO:0000313" key="9">
    <source>
        <dbReference type="Proteomes" id="UP001443914"/>
    </source>
</evidence>
<feature type="compositionally biased region" description="Pro residues" evidence="5">
    <location>
        <begin position="39"/>
        <end position="54"/>
    </location>
</feature>
<evidence type="ECO:0000313" key="8">
    <source>
        <dbReference type="EMBL" id="KAK9735049.1"/>
    </source>
</evidence>
<evidence type="ECO:0000256" key="1">
    <source>
        <dbReference type="ARBA" id="ARBA00004167"/>
    </source>
</evidence>
<dbReference type="Gene3D" id="2.60.40.1820">
    <property type="match status" value="1"/>
</dbReference>
<dbReference type="GO" id="GO:0005886">
    <property type="term" value="C:plasma membrane"/>
    <property type="evidence" value="ECO:0007669"/>
    <property type="project" value="TreeGrafter"/>
</dbReference>
<gene>
    <name evidence="8" type="ORF">RND81_04G180400</name>
</gene>
<dbReference type="InterPro" id="IPR004864">
    <property type="entry name" value="LEA_2"/>
</dbReference>
<name>A0AAW1LFN8_SAPOF</name>
<evidence type="ECO:0000256" key="5">
    <source>
        <dbReference type="SAM" id="MobiDB-lite"/>
    </source>
</evidence>
<evidence type="ECO:0000256" key="2">
    <source>
        <dbReference type="ARBA" id="ARBA00022692"/>
    </source>
</evidence>
<reference evidence="8" key="1">
    <citation type="submission" date="2024-03" db="EMBL/GenBank/DDBJ databases">
        <title>WGS assembly of Saponaria officinalis var. Norfolk2.</title>
        <authorList>
            <person name="Jenkins J."/>
            <person name="Shu S."/>
            <person name="Grimwood J."/>
            <person name="Barry K."/>
            <person name="Goodstein D."/>
            <person name="Schmutz J."/>
            <person name="Leebens-Mack J."/>
            <person name="Osbourn A."/>
        </authorList>
    </citation>
    <scope>NUCLEOTIDE SEQUENCE [LARGE SCALE GENOMIC DNA]</scope>
    <source>
        <strain evidence="8">JIC</strain>
    </source>
</reference>
<evidence type="ECO:0000256" key="6">
    <source>
        <dbReference type="SAM" id="Phobius"/>
    </source>
</evidence>
<keyword evidence="3 6" id="KW-1133">Transmembrane helix</keyword>
<dbReference type="InterPro" id="IPR044839">
    <property type="entry name" value="NDR1-like"/>
</dbReference>
<feature type="region of interest" description="Disordered" evidence="5">
    <location>
        <begin position="1"/>
        <end position="54"/>
    </location>
</feature>
<comment type="caution">
    <text evidence="8">The sequence shown here is derived from an EMBL/GenBank/DDBJ whole genome shotgun (WGS) entry which is preliminary data.</text>
</comment>
<evidence type="ECO:0000259" key="7">
    <source>
        <dbReference type="Pfam" id="PF03168"/>
    </source>
</evidence>
<keyword evidence="2 6" id="KW-0812">Transmembrane</keyword>
<dbReference type="PANTHER" id="PTHR31234">
    <property type="entry name" value="LATE EMBRYOGENESIS ABUNDANT (LEA) HYDROXYPROLINE-RICH GLYCOPROTEIN FAMILY"/>
    <property type="match status" value="1"/>
</dbReference>
<dbReference type="PANTHER" id="PTHR31234:SF72">
    <property type="entry name" value="NDR1_HIN1-LIKE PROTEIN 6"/>
    <property type="match status" value="1"/>
</dbReference>
<sequence length="259" mass="28778">MSSDHQRIHPVPDVESPPHQSSAPLIPPTLEKSDSANHYPPPPTRTLPPTYYPPPRLPKRRRSCCCRVFCCIICLIFTLIIALGATIGILYLIFHPIKIPKYSIESLRVTQFQSDPTNNSLTASFAVNVTAHNPNKHIGILYLSGSHLSAWYRDTLLCEGALPVFYQGHRNTTVMNVPLTGTVNNATGMVATLQQDQSQRGNIPLVLTGRVPIKIKLGKLKLMKMKFKVNCELTIDNLTTGEDIHISSSNCKIKLKSLF</sequence>
<feature type="domain" description="Late embryogenesis abundant protein LEA-2 subgroup" evidence="7">
    <location>
        <begin position="129"/>
        <end position="231"/>
    </location>
</feature>